<organism evidence="9 10">
    <name type="scientific">Priestia iocasae</name>
    <dbReference type="NCBI Taxonomy" id="2291674"/>
    <lineage>
        <taxon>Bacteria</taxon>
        <taxon>Bacillati</taxon>
        <taxon>Bacillota</taxon>
        <taxon>Bacilli</taxon>
        <taxon>Bacillales</taxon>
        <taxon>Bacillaceae</taxon>
        <taxon>Priestia</taxon>
    </lineage>
</organism>
<proteinExistence type="predicted"/>
<evidence type="ECO:0000256" key="3">
    <source>
        <dbReference type="ARBA" id="ARBA00022679"/>
    </source>
</evidence>
<dbReference type="PROSITE" id="PS00737">
    <property type="entry name" value="THIOLASE_2"/>
    <property type="match status" value="1"/>
</dbReference>
<dbReference type="InterPro" id="IPR020616">
    <property type="entry name" value="Thiolase_N"/>
</dbReference>
<reference evidence="9 10" key="1">
    <citation type="submission" date="2021-01" db="EMBL/GenBank/DDBJ databases">
        <title>Genomic Encyclopedia of Type Strains, Phase IV (KMG-IV): sequencing the most valuable type-strain genomes for metagenomic binning, comparative biology and taxonomic classification.</title>
        <authorList>
            <person name="Goeker M."/>
        </authorList>
    </citation>
    <scope>NUCLEOTIDE SEQUENCE [LARGE SCALE GENOMIC DNA]</scope>
    <source>
        <strain evidence="9 10">DSM 104297</strain>
    </source>
</reference>
<feature type="domain" description="Thiolase C-terminal" evidence="8">
    <location>
        <begin position="233"/>
        <end position="376"/>
    </location>
</feature>
<dbReference type="Pfam" id="PF22691">
    <property type="entry name" value="Thiolase_C_1"/>
    <property type="match status" value="1"/>
</dbReference>
<keyword evidence="3 9" id="KW-0808">Transferase</keyword>
<dbReference type="CDD" id="cd00829">
    <property type="entry name" value="SCP-x_thiolase"/>
    <property type="match status" value="1"/>
</dbReference>
<dbReference type="PANTHER" id="PTHR42870:SF1">
    <property type="entry name" value="NON-SPECIFIC LIPID-TRANSFER PROTEIN-LIKE 2"/>
    <property type="match status" value="1"/>
</dbReference>
<name>A0ABS2QVQ2_9BACI</name>
<sequence>MSPVAVSGIGMTAFGKHENATLKTLLMDACVEALREANFPKVDAVYIGNFMSGSLVNQEILGAIVANDLGLGPVPTLKVEGACASGGIAFRQAYLNVQMGLYDTVLVAGVEKMKHASTEVATKAINAAMDNDSNEKHAGLTFPGFFGTLATRYFYETGASKKHLAMVALKNREYAMNNPKAQFKKATSLEEIMNARMITEPLGLFDCSPTTDGAVAVVLSKSEKGVVIKASSQASGTTQMQEAEELLSIPAIRESAKKAYELAGVGPDDIDVVELHDCFSMTEMLAIEELGFFEKGTGWEAIEKGLTKHGGKVPVNTSGGLLSKGHPIGATGLAQIYEIVSQLRGTSSNQVDNARLGLAQNLGGTGAYSTVHIFERVNS</sequence>
<dbReference type="NCBIfam" id="NF004720">
    <property type="entry name" value="PRK06064.1"/>
    <property type="match status" value="1"/>
</dbReference>
<dbReference type="RefSeq" id="WP_205187536.1">
    <property type="nucleotide sequence ID" value="NZ_JAFBFC010000004.1"/>
</dbReference>
<dbReference type="Proteomes" id="UP000809829">
    <property type="component" value="Unassembled WGS sequence"/>
</dbReference>
<evidence type="ECO:0000256" key="4">
    <source>
        <dbReference type="ARBA" id="ARBA00023055"/>
    </source>
</evidence>
<dbReference type="InterPro" id="IPR016039">
    <property type="entry name" value="Thiolase-like"/>
</dbReference>
<evidence type="ECO:0000313" key="10">
    <source>
        <dbReference type="Proteomes" id="UP000809829"/>
    </source>
</evidence>
<keyword evidence="9" id="KW-0012">Acyltransferase</keyword>
<accession>A0ABS2QVQ2</accession>
<dbReference type="InterPro" id="IPR055140">
    <property type="entry name" value="Thiolase_C_2"/>
</dbReference>
<dbReference type="Gene3D" id="3.40.47.10">
    <property type="match status" value="1"/>
</dbReference>
<evidence type="ECO:0000256" key="2">
    <source>
        <dbReference type="ARBA" id="ARBA00022448"/>
    </source>
</evidence>
<evidence type="ECO:0000256" key="6">
    <source>
        <dbReference type="ARBA" id="ARBA00032316"/>
    </source>
</evidence>
<keyword evidence="2" id="KW-0813">Transport</keyword>
<dbReference type="PANTHER" id="PTHR42870">
    <property type="entry name" value="ACETYL-COA C-ACETYLTRANSFERASE"/>
    <property type="match status" value="1"/>
</dbReference>
<dbReference type="SUPFAM" id="SSF53901">
    <property type="entry name" value="Thiolase-like"/>
    <property type="match status" value="1"/>
</dbReference>
<dbReference type="GO" id="GO:0003985">
    <property type="term" value="F:acetyl-CoA C-acetyltransferase activity"/>
    <property type="evidence" value="ECO:0007669"/>
    <property type="project" value="UniProtKB-EC"/>
</dbReference>
<dbReference type="PIRSF" id="PIRSF000429">
    <property type="entry name" value="Ac-CoA_Ac_transf"/>
    <property type="match status" value="1"/>
</dbReference>
<evidence type="ECO:0000259" key="7">
    <source>
        <dbReference type="Pfam" id="PF00108"/>
    </source>
</evidence>
<protein>
    <recommendedName>
        <fullName evidence="1">propanoyl-CoA C-acyltransferase</fullName>
        <ecNumber evidence="1">2.3.1.176</ecNumber>
    </recommendedName>
    <alternativeName>
        <fullName evidence="6">Propanoyl-CoA C-acyltransferase</fullName>
    </alternativeName>
</protein>
<dbReference type="InterPro" id="IPR002155">
    <property type="entry name" value="Thiolase"/>
</dbReference>
<dbReference type="Pfam" id="PF00108">
    <property type="entry name" value="Thiolase_N"/>
    <property type="match status" value="1"/>
</dbReference>
<gene>
    <name evidence="9" type="ORF">JOC83_002418</name>
</gene>
<keyword evidence="4" id="KW-0445">Lipid transport</keyword>
<feature type="domain" description="Thiolase N-terminal" evidence="7">
    <location>
        <begin position="5"/>
        <end position="221"/>
    </location>
</feature>
<keyword evidence="5" id="KW-0446">Lipid-binding</keyword>
<evidence type="ECO:0000259" key="8">
    <source>
        <dbReference type="Pfam" id="PF22691"/>
    </source>
</evidence>
<evidence type="ECO:0000313" key="9">
    <source>
        <dbReference type="EMBL" id="MBM7703569.1"/>
    </source>
</evidence>
<dbReference type="InterPro" id="IPR020613">
    <property type="entry name" value="Thiolase_CS"/>
</dbReference>
<comment type="caution">
    <text evidence="9">The sequence shown here is derived from an EMBL/GenBank/DDBJ whole genome shotgun (WGS) entry which is preliminary data.</text>
</comment>
<evidence type="ECO:0000256" key="1">
    <source>
        <dbReference type="ARBA" id="ARBA00012352"/>
    </source>
</evidence>
<dbReference type="EC" id="2.3.1.176" evidence="1"/>
<keyword evidence="10" id="KW-1185">Reference proteome</keyword>
<evidence type="ECO:0000256" key="5">
    <source>
        <dbReference type="ARBA" id="ARBA00023121"/>
    </source>
</evidence>
<dbReference type="EMBL" id="JAFBFC010000004">
    <property type="protein sequence ID" value="MBM7703569.1"/>
    <property type="molecule type" value="Genomic_DNA"/>
</dbReference>